<dbReference type="GO" id="GO:0034338">
    <property type="term" value="F:short-chain carboxylesterase activity"/>
    <property type="evidence" value="ECO:0007669"/>
    <property type="project" value="TreeGrafter"/>
</dbReference>
<dbReference type="PANTHER" id="PTHR10794:SF94">
    <property type="entry name" value="ESTERASE YHET-RELATED"/>
    <property type="match status" value="1"/>
</dbReference>
<dbReference type="Proteomes" id="UP000031631">
    <property type="component" value="Chromosome"/>
</dbReference>
<dbReference type="NCBIfam" id="NF008218">
    <property type="entry name" value="PRK10985.1"/>
    <property type="match status" value="1"/>
</dbReference>
<dbReference type="GO" id="GO:0047372">
    <property type="term" value="F:monoacylglycerol lipase activity"/>
    <property type="evidence" value="ECO:0007669"/>
    <property type="project" value="TreeGrafter"/>
</dbReference>
<evidence type="ECO:0000313" key="4">
    <source>
        <dbReference type="EMBL" id="BAO45163.1"/>
    </source>
</evidence>
<dbReference type="Pfam" id="PF00561">
    <property type="entry name" value="Abhydrolase_1"/>
    <property type="match status" value="1"/>
</dbReference>
<dbReference type="SUPFAM" id="SSF53474">
    <property type="entry name" value="alpha/beta-Hydrolases"/>
    <property type="match status" value="1"/>
</dbReference>
<reference evidence="4 5" key="1">
    <citation type="journal article" date="2014" name="PLoS ONE">
        <title>Physiological and genomic features of a novel sulfur-oxidizing gammaproteobacterium belonging to a previously uncultivated symbiotic lineage isolated from a hydrothermal vent.</title>
        <authorList>
            <person name="Nunoura T."/>
            <person name="Takaki Y."/>
            <person name="Kazama H."/>
            <person name="Kakuta J."/>
            <person name="Shimamura S."/>
            <person name="Makita H."/>
            <person name="Hirai M."/>
            <person name="Miyazaki M."/>
            <person name="Takai K."/>
        </authorList>
    </citation>
    <scope>NUCLEOTIDE SEQUENCE [LARGE SCALE GENOMIC DNA]</scope>
    <source>
        <strain evidence="4 5">Hiromi1</strain>
    </source>
</reference>
<evidence type="ECO:0000313" key="5">
    <source>
        <dbReference type="Proteomes" id="UP000031631"/>
    </source>
</evidence>
<dbReference type="InterPro" id="IPR012020">
    <property type="entry name" value="ABHD4"/>
</dbReference>
<feature type="active site" description="Charge relay system" evidence="2">
    <location>
        <position position="264"/>
    </location>
</feature>
<dbReference type="InterPro" id="IPR029058">
    <property type="entry name" value="AB_hydrolase_fold"/>
</dbReference>
<dbReference type="InterPro" id="IPR050960">
    <property type="entry name" value="AB_hydrolase_4_sf"/>
</dbReference>
<proteinExistence type="inferred from homology"/>
<dbReference type="PANTHER" id="PTHR10794">
    <property type="entry name" value="ABHYDROLASE DOMAIN-CONTAINING PROTEIN"/>
    <property type="match status" value="1"/>
</dbReference>
<comment type="similarity">
    <text evidence="1">Belongs to the AB hydrolase superfamily. AB hydrolase 4 family.</text>
</comment>
<evidence type="ECO:0000259" key="3">
    <source>
        <dbReference type="Pfam" id="PF00561"/>
    </source>
</evidence>
<accession>A0A7U6GK69</accession>
<gene>
    <name evidence="4" type="ORF">TBH_C2252</name>
</gene>
<feature type="active site" description="Charge relay system" evidence="2">
    <location>
        <position position="140"/>
    </location>
</feature>
<protein>
    <submittedName>
        <fullName evidence="4">Hydrolase</fullName>
    </submittedName>
</protein>
<name>A0A7U6GK69_9GAMM</name>
<dbReference type="EMBL" id="AP012273">
    <property type="protein sequence ID" value="BAO45163.1"/>
    <property type="molecule type" value="Genomic_DNA"/>
</dbReference>
<dbReference type="PIRSF" id="PIRSF005211">
    <property type="entry name" value="Ab_hydro_YheT"/>
    <property type="match status" value="1"/>
</dbReference>
<evidence type="ECO:0000256" key="2">
    <source>
        <dbReference type="PIRSR" id="PIRSR005211-1"/>
    </source>
</evidence>
<feature type="domain" description="AB hydrolase-1" evidence="3">
    <location>
        <begin position="60"/>
        <end position="295"/>
    </location>
</feature>
<evidence type="ECO:0000256" key="1">
    <source>
        <dbReference type="ARBA" id="ARBA00010884"/>
    </source>
</evidence>
<feature type="active site" description="Charge relay system" evidence="2">
    <location>
        <position position="292"/>
    </location>
</feature>
<sequence>MPVMESLFRPAWWLPGAHLPTLWPSLFRHRPPLPQLMKERLELPDGDFLDLSWNGNPTAPIVLLLHGLEGNLHSHYARPLLKRLAEAGYLACMLHFRGCSGEPNRLPRSYHSGDTADLQTVIRHIRDSRGRPVHAIIGFSLGGNVLLKWLGEQGADAGITRAMAVSVPFLLDQAADRLNQGFSRVYQKHLLNSMKRKYREKFSRMPSPLNIDLNQINSFREYDEQITAPLHGFAGADDYYQRCSCRQFIPGIRIPTLILHDRHDPFMWPQTVPGDQELPENVVLELTRGGGHAGFVCNTTLPHGAYWTDRRLLEWLEEENPS</sequence>
<dbReference type="Gene3D" id="3.40.50.1820">
    <property type="entry name" value="alpha/beta hydrolase"/>
    <property type="match status" value="1"/>
</dbReference>
<dbReference type="KEGG" id="tbn:TBH_C2252"/>
<dbReference type="AlphaFoldDB" id="A0A7U6GK69"/>
<keyword evidence="4" id="KW-0378">Hydrolase</keyword>
<organism evidence="4 5">
    <name type="scientific">Thiolapillus brandeum</name>
    <dbReference type="NCBI Taxonomy" id="1076588"/>
    <lineage>
        <taxon>Bacteria</taxon>
        <taxon>Pseudomonadati</taxon>
        <taxon>Pseudomonadota</taxon>
        <taxon>Gammaproteobacteria</taxon>
        <taxon>Chromatiales</taxon>
        <taxon>Sedimenticolaceae</taxon>
        <taxon>Thiolapillus</taxon>
    </lineage>
</organism>
<keyword evidence="5" id="KW-1185">Reference proteome</keyword>
<dbReference type="InterPro" id="IPR000073">
    <property type="entry name" value="AB_hydrolase_1"/>
</dbReference>